<comment type="caution">
    <text evidence="2">The sequence shown here is derived from an EMBL/GenBank/DDBJ whole genome shotgun (WGS) entry which is preliminary data.</text>
</comment>
<evidence type="ECO:0000259" key="1">
    <source>
        <dbReference type="Pfam" id="PF01592"/>
    </source>
</evidence>
<evidence type="ECO:0000313" key="2">
    <source>
        <dbReference type="EMBL" id="GAU08906.1"/>
    </source>
</evidence>
<dbReference type="GO" id="GO:0016226">
    <property type="term" value="P:iron-sulfur cluster assembly"/>
    <property type="evidence" value="ECO:0007669"/>
    <property type="project" value="InterPro"/>
</dbReference>
<dbReference type="InterPro" id="IPR002871">
    <property type="entry name" value="NIF_FeS_clus_asmbl_NifU_N"/>
</dbReference>
<dbReference type="AlphaFoldDB" id="A0A194AIK5"/>
<dbReference type="GO" id="GO:0005506">
    <property type="term" value="F:iron ion binding"/>
    <property type="evidence" value="ECO:0007669"/>
    <property type="project" value="InterPro"/>
</dbReference>
<proteinExistence type="predicted"/>
<dbReference type="GO" id="GO:0051536">
    <property type="term" value="F:iron-sulfur cluster binding"/>
    <property type="evidence" value="ECO:0007669"/>
    <property type="project" value="InterPro"/>
</dbReference>
<sequence>MSDTRKPMHFWQDHSDNYIKMAFSYERSKRIENPDGYGRQTGQCGDTIELFLLMDNDRISQVTFEIDGCLHTRATANTVAILSEGRRLEEAWDIHPETVCNYLETLPKDHFHCAELAVGALYLALADVEHKQAARLK</sequence>
<feature type="domain" description="NIF system FeS cluster assembly NifU N-terminal" evidence="1">
    <location>
        <begin position="43"/>
        <end position="133"/>
    </location>
</feature>
<accession>A0A194AIK5</accession>
<dbReference type="SUPFAM" id="SSF82649">
    <property type="entry name" value="SufE/NifU"/>
    <property type="match status" value="1"/>
</dbReference>
<dbReference type="RefSeq" id="WP_069858915.1">
    <property type="nucleotide sequence ID" value="NZ_BDFE01000016.1"/>
</dbReference>
<gene>
    <name evidence="2" type="ORF">DPF_1625</name>
</gene>
<keyword evidence="3" id="KW-1185">Reference proteome</keyword>
<dbReference type="CDD" id="cd06664">
    <property type="entry name" value="IscU_like"/>
    <property type="match status" value="1"/>
</dbReference>
<dbReference type="Proteomes" id="UP000095200">
    <property type="component" value="Unassembled WGS sequence"/>
</dbReference>
<protein>
    <submittedName>
        <fullName evidence="2">Nitrogen fixation protein NifU</fullName>
    </submittedName>
</protein>
<reference evidence="3" key="1">
    <citation type="submission" date="2016-06" db="EMBL/GenBank/DDBJ databases">
        <title>Draft genome sequence of Desulfoplanes formicivorans strain Pf12B.</title>
        <authorList>
            <person name="Watanabe M."/>
            <person name="Kojima H."/>
            <person name="Fukui M."/>
        </authorList>
    </citation>
    <scope>NUCLEOTIDE SEQUENCE [LARGE SCALE GENOMIC DNA]</scope>
    <source>
        <strain evidence="3">Pf12B</strain>
    </source>
</reference>
<dbReference type="EMBL" id="BDFE01000016">
    <property type="protein sequence ID" value="GAU08906.1"/>
    <property type="molecule type" value="Genomic_DNA"/>
</dbReference>
<organism evidence="2 3">
    <name type="scientific">Desulfoplanes formicivorans</name>
    <dbReference type="NCBI Taxonomy" id="1592317"/>
    <lineage>
        <taxon>Bacteria</taxon>
        <taxon>Pseudomonadati</taxon>
        <taxon>Thermodesulfobacteriota</taxon>
        <taxon>Desulfovibrionia</taxon>
        <taxon>Desulfovibrionales</taxon>
        <taxon>Desulfoplanaceae</taxon>
        <taxon>Desulfoplanes</taxon>
    </lineage>
</organism>
<evidence type="ECO:0000313" key="3">
    <source>
        <dbReference type="Proteomes" id="UP000095200"/>
    </source>
</evidence>
<name>A0A194AIK5_9BACT</name>
<dbReference type="Pfam" id="PF01592">
    <property type="entry name" value="NifU_N"/>
    <property type="match status" value="1"/>
</dbReference>
<dbReference type="STRING" id="1592317.DPF_1625"/>
<dbReference type="Gene3D" id="3.90.1010.10">
    <property type="match status" value="1"/>
</dbReference>